<keyword evidence="22" id="KW-1185">Reference proteome</keyword>
<comment type="catalytic activity">
    <reaction evidence="19">
        <text>L-cysteinylglycine + H2O = L-cysteine + glycine</text>
        <dbReference type="Rhea" id="RHEA:28783"/>
        <dbReference type="ChEBI" id="CHEBI:15377"/>
        <dbReference type="ChEBI" id="CHEBI:35235"/>
        <dbReference type="ChEBI" id="CHEBI:57305"/>
        <dbReference type="ChEBI" id="CHEBI:61694"/>
    </reaction>
    <physiologicalReaction direction="left-to-right" evidence="19">
        <dbReference type="Rhea" id="RHEA:28784"/>
    </physiologicalReaction>
</comment>
<evidence type="ECO:0000256" key="4">
    <source>
        <dbReference type="ARBA" id="ARBA00012565"/>
    </source>
</evidence>
<proteinExistence type="inferred from homology"/>
<evidence type="ECO:0000256" key="19">
    <source>
        <dbReference type="ARBA" id="ARBA00049107"/>
    </source>
</evidence>
<comment type="catalytic activity">
    <reaction evidence="18">
        <text>S-benzyl-L-cysteinylglycine + H2O = S-benzyl-L-cysteine + glycine</text>
        <dbReference type="Rhea" id="RHEA:62568"/>
        <dbReference type="ChEBI" id="CHEBI:15377"/>
        <dbReference type="ChEBI" id="CHEBI:57305"/>
        <dbReference type="ChEBI" id="CHEBI:145802"/>
        <dbReference type="ChEBI" id="CHEBI:145803"/>
    </reaction>
    <physiologicalReaction direction="left-to-right" evidence="18">
        <dbReference type="Rhea" id="RHEA:62569"/>
    </physiologicalReaction>
</comment>
<evidence type="ECO:0000256" key="3">
    <source>
        <dbReference type="ARBA" id="ARBA00009528"/>
    </source>
</evidence>
<comment type="catalytic activity">
    <reaction evidence="2">
        <text>Release of N-terminal proline from a peptide.</text>
        <dbReference type="EC" id="3.4.11.5"/>
    </reaction>
</comment>
<evidence type="ECO:0000256" key="14">
    <source>
        <dbReference type="ARBA" id="ARBA00030997"/>
    </source>
</evidence>
<dbReference type="InterPro" id="IPR000819">
    <property type="entry name" value="Peptidase_M17_C"/>
</dbReference>
<gene>
    <name evidence="21" type="ORF">GHT06_013980</name>
</gene>
<dbReference type="PRINTS" id="PR00481">
    <property type="entry name" value="LAMNOPPTDASE"/>
</dbReference>
<dbReference type="EC" id="3.4.11.1" evidence="4"/>
<dbReference type="CDD" id="cd00433">
    <property type="entry name" value="Peptidase_M17"/>
    <property type="match status" value="1"/>
</dbReference>
<dbReference type="PANTHER" id="PTHR11963:SF23">
    <property type="entry name" value="CYTOSOL AMINOPEPTIDASE"/>
    <property type="match status" value="1"/>
</dbReference>
<dbReference type="PANTHER" id="PTHR11963">
    <property type="entry name" value="LEUCINE AMINOPEPTIDASE-RELATED"/>
    <property type="match status" value="1"/>
</dbReference>
<evidence type="ECO:0000256" key="5">
    <source>
        <dbReference type="ARBA" id="ARBA00012568"/>
    </source>
</evidence>
<evidence type="ECO:0000256" key="11">
    <source>
        <dbReference type="ARBA" id="ARBA00023625"/>
    </source>
</evidence>
<accession>A0AAD5KVQ8</accession>
<evidence type="ECO:0000259" key="20">
    <source>
        <dbReference type="PROSITE" id="PS00631"/>
    </source>
</evidence>
<comment type="function">
    <text evidence="17">Cytosolic metallopeptidase that catalyzes the removal of unsubstituted N-terminal hydrophobic amino acids from various peptides. The presence of Zn(2+) ions is essential for the peptidase activity, and the association with other cofactors can modulate the substrate spectificity of the enzyme. For instance, in the presence of Mn(2+), it displays a specific Cys-Gly hydrolyzing activity of Cys-Gly-S-conjugates. Involved in the metabolism of glutathione and in the degradation of glutathione S-conjugates, which may play a role in the control of the cell redox status.</text>
</comment>
<keyword evidence="8" id="KW-0645">Protease</keyword>
<dbReference type="GO" id="GO:0005737">
    <property type="term" value="C:cytoplasm"/>
    <property type="evidence" value="ECO:0007669"/>
    <property type="project" value="InterPro"/>
</dbReference>
<evidence type="ECO:0000256" key="16">
    <source>
        <dbReference type="ARBA" id="ARBA00033172"/>
    </source>
</evidence>
<keyword evidence="7" id="KW-0031">Aminopeptidase</keyword>
<dbReference type="GO" id="GO:0070006">
    <property type="term" value="F:metalloaminopeptidase activity"/>
    <property type="evidence" value="ECO:0007669"/>
    <property type="project" value="InterPro"/>
</dbReference>
<dbReference type="InterPro" id="IPR043472">
    <property type="entry name" value="Macro_dom-like"/>
</dbReference>
<evidence type="ECO:0000256" key="10">
    <source>
        <dbReference type="ARBA" id="ARBA00023511"/>
    </source>
</evidence>
<dbReference type="Pfam" id="PF02789">
    <property type="entry name" value="Peptidase_M17_N"/>
    <property type="match status" value="1"/>
</dbReference>
<evidence type="ECO:0000256" key="12">
    <source>
        <dbReference type="ARBA" id="ARBA00029605"/>
    </source>
</evidence>
<dbReference type="InterPro" id="IPR023042">
    <property type="entry name" value="Peptidase_M17_leu_NH2_pept"/>
</dbReference>
<evidence type="ECO:0000256" key="13">
    <source>
        <dbReference type="ARBA" id="ARBA00030930"/>
    </source>
</evidence>
<dbReference type="SUPFAM" id="SSF52949">
    <property type="entry name" value="Macro domain-like"/>
    <property type="match status" value="1"/>
</dbReference>
<dbReference type="AlphaFoldDB" id="A0AAD5KVQ8"/>
<comment type="catalytic activity">
    <reaction evidence="1">
        <text>Release of an N-terminal amino acid, Xaa-|-Yaa-, in which Xaa is preferably Leu, but may be other amino acids including Pro although not Arg or Lys, and Yaa may be Pro. Amino acid amides and methyl esters are also readily hydrolyzed, but rates on arylamides are exceedingly low.</text>
        <dbReference type="EC" id="3.4.11.1"/>
    </reaction>
</comment>
<organism evidence="21 22">
    <name type="scientific">Daphnia sinensis</name>
    <dbReference type="NCBI Taxonomy" id="1820382"/>
    <lineage>
        <taxon>Eukaryota</taxon>
        <taxon>Metazoa</taxon>
        <taxon>Ecdysozoa</taxon>
        <taxon>Arthropoda</taxon>
        <taxon>Crustacea</taxon>
        <taxon>Branchiopoda</taxon>
        <taxon>Diplostraca</taxon>
        <taxon>Cladocera</taxon>
        <taxon>Anomopoda</taxon>
        <taxon>Daphniidae</taxon>
        <taxon>Daphnia</taxon>
        <taxon>Daphnia similis group</taxon>
    </lineage>
</organism>
<dbReference type="Gene3D" id="3.40.220.10">
    <property type="entry name" value="Leucine Aminopeptidase, subunit E, domain 1"/>
    <property type="match status" value="1"/>
</dbReference>
<comment type="caution">
    <text evidence="21">The sequence shown here is derived from an EMBL/GenBank/DDBJ whole genome shotgun (WGS) entry which is preliminary data.</text>
</comment>
<dbReference type="Pfam" id="PF00883">
    <property type="entry name" value="Peptidase_M17"/>
    <property type="match status" value="1"/>
</dbReference>
<dbReference type="InterPro" id="IPR011356">
    <property type="entry name" value="Leucine_aapep/pepB"/>
</dbReference>
<name>A0AAD5KVQ8_9CRUS</name>
<evidence type="ECO:0000313" key="21">
    <source>
        <dbReference type="EMBL" id="KAI9559972.1"/>
    </source>
</evidence>
<comment type="similarity">
    <text evidence="3">Belongs to the peptidase M17 family.</text>
</comment>
<dbReference type="HAMAP" id="MF_00181">
    <property type="entry name" value="Cytosol_peptidase_M17"/>
    <property type="match status" value="1"/>
</dbReference>
<dbReference type="SUPFAM" id="SSF53187">
    <property type="entry name" value="Zn-dependent exopeptidases"/>
    <property type="match status" value="1"/>
</dbReference>
<keyword evidence="9" id="KW-0378">Hydrolase</keyword>
<evidence type="ECO:0000256" key="2">
    <source>
        <dbReference type="ARBA" id="ARBA00001585"/>
    </source>
</evidence>
<comment type="catalytic activity">
    <reaction evidence="10">
        <text>an S-substituted L-cysteinylglycine + H2O = an S-substituted L-cysteine + glycine</text>
        <dbReference type="Rhea" id="RHEA:60444"/>
        <dbReference type="ChEBI" id="CHEBI:15377"/>
        <dbReference type="ChEBI" id="CHEBI:57305"/>
        <dbReference type="ChEBI" id="CHEBI:58717"/>
        <dbReference type="ChEBI" id="CHEBI:143103"/>
        <dbReference type="EC" id="3.4.13.23"/>
    </reaction>
    <physiologicalReaction direction="left-to-right" evidence="10">
        <dbReference type="Rhea" id="RHEA:60445"/>
    </physiologicalReaction>
</comment>
<dbReference type="EMBL" id="WJBH02000004">
    <property type="protein sequence ID" value="KAI9559972.1"/>
    <property type="molecule type" value="Genomic_DNA"/>
</dbReference>
<dbReference type="PROSITE" id="PS00631">
    <property type="entry name" value="CYTOSOL_AP"/>
    <property type="match status" value="1"/>
</dbReference>
<dbReference type="GO" id="GO:0030145">
    <property type="term" value="F:manganese ion binding"/>
    <property type="evidence" value="ECO:0007669"/>
    <property type="project" value="InterPro"/>
</dbReference>
<sequence>MATVRTQINFCRRLLFCNRFSKVAFPSFCSQATDLKKGKGLILGGYSSKNTENDVDSTKDFIWTEAAKSFNDQVANRLNDALNWSGVPKKGKARVLYGLDREFPAVAVVNLGPNPSDNAAIFQKDNVLEERDTARENLRCGIAAGLKALRDVGVDVVSVDPCGDAECAAESASLTRWQFQDLKSAAKRKPDVELVLHGSDEIGEAKWETGLTKAAGQNLARWLMEMPSNHMTPTIFARHAVDLLSRAGGNGVAINVEAHDEAWASNQGMNSFLAVAQGSKEPPVFLEITYNNLPGKEKPIVIVGKGVTFDTGGISIKPAANMDKMRGDMGGAACTLATILTAAKLKLPLYIKGLIPLTENMPGGKAIKPGDVVKAMNGKTIQIDNTDAEGRLILADALAYAQEQYQPNLVLDVATLTGAINVALGSSAAGVFTNSNALWHLVHQSAFITGDRVWRMPLWKHFQSALESQLADLNNVGKTGAGGSCSAAAFLKEFTEAPHWMHLDIAGVGGVVDGSDVPYLAKGMTGRPTRTLIEVLSRISQSEDFQKMF</sequence>
<evidence type="ECO:0000256" key="17">
    <source>
        <dbReference type="ARBA" id="ARBA00045966"/>
    </source>
</evidence>
<dbReference type="GO" id="GO:0006508">
    <property type="term" value="P:proteolysis"/>
    <property type="evidence" value="ECO:0007669"/>
    <property type="project" value="UniProtKB-KW"/>
</dbReference>
<evidence type="ECO:0000256" key="8">
    <source>
        <dbReference type="ARBA" id="ARBA00022670"/>
    </source>
</evidence>
<dbReference type="EC" id="3.4.13.23" evidence="11"/>
<evidence type="ECO:0000313" key="22">
    <source>
        <dbReference type="Proteomes" id="UP000820818"/>
    </source>
</evidence>
<feature type="domain" description="Cytosol aminopeptidase" evidence="20">
    <location>
        <begin position="385"/>
        <end position="392"/>
    </location>
</feature>
<evidence type="ECO:0000256" key="7">
    <source>
        <dbReference type="ARBA" id="ARBA00022438"/>
    </source>
</evidence>
<dbReference type="Proteomes" id="UP000820818">
    <property type="component" value="Linkage Group LG4"/>
</dbReference>
<evidence type="ECO:0000256" key="18">
    <source>
        <dbReference type="ARBA" id="ARBA00047881"/>
    </source>
</evidence>
<evidence type="ECO:0000256" key="1">
    <source>
        <dbReference type="ARBA" id="ARBA00000135"/>
    </source>
</evidence>
<dbReference type="Gene3D" id="3.40.630.10">
    <property type="entry name" value="Zn peptidases"/>
    <property type="match status" value="1"/>
</dbReference>
<dbReference type="EC" id="3.4.11.5" evidence="5"/>
<protein>
    <recommendedName>
        <fullName evidence="6">Cytosol aminopeptidase</fullName>
        <ecNumber evidence="4">3.4.11.1</ecNumber>
        <ecNumber evidence="5">3.4.11.5</ecNumber>
        <ecNumber evidence="11">3.4.13.23</ecNumber>
    </recommendedName>
    <alternativeName>
        <fullName evidence="14">Cysteinylglycine-S-conjugate dipeptidase</fullName>
    </alternativeName>
    <alternativeName>
        <fullName evidence="15">Leucine aminopeptidase 3</fullName>
    </alternativeName>
    <alternativeName>
        <fullName evidence="16">Leucyl aminopeptidase</fullName>
    </alternativeName>
    <alternativeName>
        <fullName evidence="13">Proline aminopeptidase</fullName>
    </alternativeName>
    <alternativeName>
        <fullName evidence="12">Prolyl aminopeptidase</fullName>
    </alternativeName>
</protein>
<evidence type="ECO:0000256" key="15">
    <source>
        <dbReference type="ARBA" id="ARBA00031564"/>
    </source>
</evidence>
<evidence type="ECO:0000256" key="6">
    <source>
        <dbReference type="ARBA" id="ARBA00014190"/>
    </source>
</evidence>
<reference evidence="21 22" key="1">
    <citation type="submission" date="2022-05" db="EMBL/GenBank/DDBJ databases">
        <title>A multi-omics perspective on studying reproductive biology in Daphnia sinensis.</title>
        <authorList>
            <person name="Jia J."/>
        </authorList>
    </citation>
    <scope>NUCLEOTIDE SEQUENCE [LARGE SCALE GENOMIC DNA]</scope>
    <source>
        <strain evidence="21 22">WSL</strain>
    </source>
</reference>
<evidence type="ECO:0000256" key="9">
    <source>
        <dbReference type="ARBA" id="ARBA00022801"/>
    </source>
</evidence>
<dbReference type="InterPro" id="IPR008283">
    <property type="entry name" value="Peptidase_M17_N"/>
</dbReference>